<dbReference type="EMBL" id="JAKOGI010000098">
    <property type="protein sequence ID" value="KAJ8444419.1"/>
    <property type="molecule type" value="Genomic_DNA"/>
</dbReference>
<feature type="region of interest" description="Disordered" evidence="1">
    <location>
        <begin position="1"/>
        <end position="21"/>
    </location>
</feature>
<gene>
    <name evidence="2" type="ORF">Cgig2_005941</name>
</gene>
<protein>
    <submittedName>
        <fullName evidence="2">Uncharacterized protein</fullName>
    </submittedName>
</protein>
<feature type="compositionally biased region" description="Pro residues" evidence="1">
    <location>
        <begin position="347"/>
        <end position="362"/>
    </location>
</feature>
<dbReference type="PANTHER" id="PTHR34194:SF2">
    <property type="entry name" value="F14J8.16 PROTEIN"/>
    <property type="match status" value="1"/>
</dbReference>
<feature type="compositionally biased region" description="Polar residues" evidence="1">
    <location>
        <begin position="226"/>
        <end position="236"/>
    </location>
</feature>
<comment type="caution">
    <text evidence="2">The sequence shown here is derived from an EMBL/GenBank/DDBJ whole genome shotgun (WGS) entry which is preliminary data.</text>
</comment>
<keyword evidence="3" id="KW-1185">Reference proteome</keyword>
<feature type="compositionally biased region" description="Polar residues" evidence="1">
    <location>
        <begin position="123"/>
        <end position="139"/>
    </location>
</feature>
<organism evidence="2 3">
    <name type="scientific">Carnegiea gigantea</name>
    <dbReference type="NCBI Taxonomy" id="171969"/>
    <lineage>
        <taxon>Eukaryota</taxon>
        <taxon>Viridiplantae</taxon>
        <taxon>Streptophyta</taxon>
        <taxon>Embryophyta</taxon>
        <taxon>Tracheophyta</taxon>
        <taxon>Spermatophyta</taxon>
        <taxon>Magnoliopsida</taxon>
        <taxon>eudicotyledons</taxon>
        <taxon>Gunneridae</taxon>
        <taxon>Pentapetalae</taxon>
        <taxon>Caryophyllales</taxon>
        <taxon>Cactineae</taxon>
        <taxon>Cactaceae</taxon>
        <taxon>Cactoideae</taxon>
        <taxon>Echinocereeae</taxon>
        <taxon>Carnegiea</taxon>
    </lineage>
</organism>
<name>A0A9Q1QJS0_9CARY</name>
<sequence length="459" mass="51805">MGGSSLKRKKGSNPILHGAIHDNEDGQIDEAYAKYLHNLEGSWEPDFAEDNEDDPTYMVFLKNLKACGNAYMLDVSRKHGVSFPIRYEVENHPSVELDQTTARSYGSALIREIASLDADDDVQSGQENSASLNGNAQRDTLTKKRRRSTLNHELNLGLKNSGLVTQSVLRRSPRIVENFSNSRKVEVRLDVNSDLLSHSKHLGFKKEDTQSHSLVRKRRSSPADCQLNSSLGNSSFGKEHTLRHSARGAQNSLDAPKKQSSRKLHQEVGYHRSSEQGCMSNFKADVIVDESYRNFISSLKVVGDSVFYEYGDGKRVYYEGNDQERSSNVVIELQDVPSAPLSMTPRPRTPPPRRPTPPPPRLLTPSPRAQTAKEDSHRLRTSTKEVTENLKAFPSGDSLFWKAIEKDLRRPFDQKEYEDLLEKVNARKPISVHRETRRGGYKMEFLSKMGKSYLDSFPG</sequence>
<evidence type="ECO:0000313" key="3">
    <source>
        <dbReference type="Proteomes" id="UP001153076"/>
    </source>
</evidence>
<accession>A0A9Q1QJS0</accession>
<reference evidence="2" key="1">
    <citation type="submission" date="2022-04" db="EMBL/GenBank/DDBJ databases">
        <title>Carnegiea gigantea Genome sequencing and assembly v2.</title>
        <authorList>
            <person name="Copetti D."/>
            <person name="Sanderson M.J."/>
            <person name="Burquez A."/>
            <person name="Wojciechowski M.F."/>
        </authorList>
    </citation>
    <scope>NUCLEOTIDE SEQUENCE</scope>
    <source>
        <strain evidence="2">SGP5-SGP5p</strain>
        <tissue evidence="2">Aerial part</tissue>
    </source>
</reference>
<feature type="region of interest" description="Disordered" evidence="1">
    <location>
        <begin position="334"/>
        <end position="382"/>
    </location>
</feature>
<evidence type="ECO:0000256" key="1">
    <source>
        <dbReference type="SAM" id="MobiDB-lite"/>
    </source>
</evidence>
<feature type="compositionally biased region" description="Basic and acidic residues" evidence="1">
    <location>
        <begin position="264"/>
        <end position="274"/>
    </location>
</feature>
<dbReference type="OrthoDB" id="298344at2759"/>
<feature type="compositionally biased region" description="Basic residues" evidence="1">
    <location>
        <begin position="1"/>
        <end position="11"/>
    </location>
</feature>
<evidence type="ECO:0000313" key="2">
    <source>
        <dbReference type="EMBL" id="KAJ8444419.1"/>
    </source>
</evidence>
<proteinExistence type="predicted"/>
<dbReference type="AlphaFoldDB" id="A0A9Q1QJS0"/>
<feature type="region of interest" description="Disordered" evidence="1">
    <location>
        <begin position="207"/>
        <end position="274"/>
    </location>
</feature>
<dbReference type="PANTHER" id="PTHR34194">
    <property type="entry name" value="F14J8.16 PROTEIN"/>
    <property type="match status" value="1"/>
</dbReference>
<dbReference type="Proteomes" id="UP001153076">
    <property type="component" value="Unassembled WGS sequence"/>
</dbReference>
<feature type="region of interest" description="Disordered" evidence="1">
    <location>
        <begin position="120"/>
        <end position="145"/>
    </location>
</feature>
<feature type="compositionally biased region" description="Basic and acidic residues" evidence="1">
    <location>
        <begin position="371"/>
        <end position="382"/>
    </location>
</feature>